<proteinExistence type="inferred from homology"/>
<dbReference type="OrthoDB" id="9801469at2"/>
<keyword evidence="4" id="KW-1185">Reference proteome</keyword>
<dbReference type="SUPFAM" id="SSF82657">
    <property type="entry name" value="BolA-like"/>
    <property type="match status" value="1"/>
</dbReference>
<dbReference type="RefSeq" id="WP_108673597.1">
    <property type="nucleotide sequence ID" value="NZ_CP025628.1"/>
</dbReference>
<name>A0A3Q8EXX1_9PROT</name>
<reference evidence="3 4" key="1">
    <citation type="journal article" date="2018" name="Parasitology">
        <title>The reduced genome of Candidatus Kinetoplastibacterium sorsogonicusi, the endosymbiont of Kentomonas sorsogonicus (Trypanosomatidae): loss of the haem-synthesis pathway.</title>
        <authorList>
            <person name="Silva F.M."/>
            <person name="Kostygov A.Y."/>
            <person name="Spodareva V.V."/>
            <person name="Butenko A."/>
            <person name="Tossou R."/>
            <person name="Lukes J."/>
            <person name="Yurchenko V."/>
            <person name="Alves J.M.P."/>
        </authorList>
    </citation>
    <scope>NUCLEOTIDE SEQUENCE [LARGE SCALE GENOMIC DNA]</scope>
    <source>
        <strain evidence="3 4">MF-08</strain>
    </source>
</reference>
<evidence type="ECO:0000313" key="4">
    <source>
        <dbReference type="Proteomes" id="UP000266796"/>
    </source>
</evidence>
<dbReference type="AlphaFoldDB" id="A0A3Q8EXX1"/>
<dbReference type="PIRSF" id="PIRSF003113">
    <property type="entry name" value="BolA"/>
    <property type="match status" value="1"/>
</dbReference>
<dbReference type="InterPro" id="IPR002634">
    <property type="entry name" value="BolA"/>
</dbReference>
<organism evidence="3 4">
    <name type="scientific">Candidatus Kinetoplastidibacterium kentomonadis</name>
    <dbReference type="NCBI Taxonomy" id="1576550"/>
    <lineage>
        <taxon>Bacteria</taxon>
        <taxon>Pseudomonadati</taxon>
        <taxon>Pseudomonadota</taxon>
        <taxon>Betaproteobacteria</taxon>
        <taxon>Candidatus Kinetoplastidibacterium</taxon>
    </lineage>
</organism>
<accession>A0A3Q8EXX1</accession>
<dbReference type="InterPro" id="IPR036065">
    <property type="entry name" value="BolA-like_sf"/>
</dbReference>
<dbReference type="EMBL" id="CP025628">
    <property type="protein sequence ID" value="AWD32172.1"/>
    <property type="molecule type" value="Genomic_DNA"/>
</dbReference>
<dbReference type="PANTHER" id="PTHR46229:SF2">
    <property type="entry name" value="BOLA-LIKE PROTEIN 1"/>
    <property type="match status" value="1"/>
</dbReference>
<dbReference type="PANTHER" id="PTHR46229">
    <property type="entry name" value="BOLA TRANSCRIPTION REGULATOR"/>
    <property type="match status" value="1"/>
</dbReference>
<comment type="similarity">
    <text evidence="1 2">Belongs to the BolA/IbaG family.</text>
</comment>
<gene>
    <name evidence="3" type="ORF">CKSOR_00027</name>
</gene>
<dbReference type="InterPro" id="IPR050961">
    <property type="entry name" value="BolA/IbaG_stress_morph_reg"/>
</dbReference>
<evidence type="ECO:0000313" key="3">
    <source>
        <dbReference type="EMBL" id="AWD32172.1"/>
    </source>
</evidence>
<evidence type="ECO:0000256" key="1">
    <source>
        <dbReference type="ARBA" id="ARBA00005578"/>
    </source>
</evidence>
<evidence type="ECO:0000256" key="2">
    <source>
        <dbReference type="RuleBase" id="RU003860"/>
    </source>
</evidence>
<protein>
    <recommendedName>
        <fullName evidence="5">Acid stress protein IbaG</fullName>
    </recommendedName>
</protein>
<evidence type="ECO:0008006" key="5">
    <source>
        <dbReference type="Google" id="ProtNLM"/>
    </source>
</evidence>
<dbReference type="Pfam" id="PF01722">
    <property type="entry name" value="BolA"/>
    <property type="match status" value="1"/>
</dbReference>
<dbReference type="Proteomes" id="UP000266796">
    <property type="component" value="Chromosome"/>
</dbReference>
<sequence length="92" mass="10790">MNDNNHISENIKKIISLKFTNSSINVTNYDANVSIVIISQLFEKKSLIERHTMVYNILKHMIDSKEIHSLSLKTYTMNEYMKKSNGKIINKW</sequence>
<dbReference type="KEGG" id="kso:CKSOR_00027"/>
<dbReference type="Gene3D" id="3.30.300.90">
    <property type="entry name" value="BolA-like"/>
    <property type="match status" value="1"/>
</dbReference>